<accession>A0A3G6J3S5</accession>
<protein>
    <recommendedName>
        <fullName evidence="4">Lipoprotein</fullName>
    </recommendedName>
</protein>
<feature type="signal peptide" evidence="1">
    <location>
        <begin position="1"/>
        <end position="17"/>
    </location>
</feature>
<name>A0A3G6J3S5_9CORY</name>
<dbReference type="PROSITE" id="PS51257">
    <property type="entry name" value="PROKAR_LIPOPROTEIN"/>
    <property type="match status" value="1"/>
</dbReference>
<gene>
    <name evidence="2" type="ORF">CCHOA_00785</name>
</gene>
<evidence type="ECO:0000313" key="2">
    <source>
        <dbReference type="EMBL" id="AZA12586.1"/>
    </source>
</evidence>
<sequence length="236" mass="25011" precursor="true">MNARAILLALAGSVSLAAAGCAGEHPAAVVETVVLETVTVTPAASTDQQATATMVHDPDPLAELQDAYGAVLNNPGIVPMHHPDPNVRPAGNYSYTVADVDADGLPELLLRVGRSDERPNTWNMVAIVRGTSTPGQLQFADNILLEGKAGAGGSRMPMLLPDVGNRGVYQVSYYWPYPETTIEQFDIVDGAITLQNKYQTFLPEGLPAGTCLAQWRPVSDLTAVANLSNGECNHAY</sequence>
<proteinExistence type="predicted"/>
<dbReference type="Proteomes" id="UP000269019">
    <property type="component" value="Chromosome"/>
</dbReference>
<dbReference type="AlphaFoldDB" id="A0A3G6J3S5"/>
<feature type="chain" id="PRO_5039650445" description="Lipoprotein" evidence="1">
    <location>
        <begin position="18"/>
        <end position="236"/>
    </location>
</feature>
<dbReference type="OrthoDB" id="4427956at2"/>
<evidence type="ECO:0000256" key="1">
    <source>
        <dbReference type="SAM" id="SignalP"/>
    </source>
</evidence>
<keyword evidence="1" id="KW-0732">Signal</keyword>
<reference evidence="2 3" key="1">
    <citation type="submission" date="2018-11" db="EMBL/GenBank/DDBJ databases">
        <authorList>
            <person name="Kleinhagauer T."/>
            <person name="Glaeser S.P."/>
            <person name="Spergser J."/>
            <person name="Ruckert C."/>
            <person name="Kaempfer P."/>
            <person name="Busse H.-J."/>
        </authorList>
    </citation>
    <scope>NUCLEOTIDE SEQUENCE [LARGE SCALE GENOMIC DNA]</scope>
    <source>
        <strain evidence="2 3">200CH</strain>
    </source>
</reference>
<organism evidence="2 3">
    <name type="scientific">Corynebacterium choanae</name>
    <dbReference type="NCBI Taxonomy" id="1862358"/>
    <lineage>
        <taxon>Bacteria</taxon>
        <taxon>Bacillati</taxon>
        <taxon>Actinomycetota</taxon>
        <taxon>Actinomycetes</taxon>
        <taxon>Mycobacteriales</taxon>
        <taxon>Corynebacteriaceae</taxon>
        <taxon>Corynebacterium</taxon>
    </lineage>
</organism>
<dbReference type="EMBL" id="CP033896">
    <property type="protein sequence ID" value="AZA12586.1"/>
    <property type="molecule type" value="Genomic_DNA"/>
</dbReference>
<evidence type="ECO:0008006" key="4">
    <source>
        <dbReference type="Google" id="ProtNLM"/>
    </source>
</evidence>
<evidence type="ECO:0000313" key="3">
    <source>
        <dbReference type="Proteomes" id="UP000269019"/>
    </source>
</evidence>
<dbReference type="RefSeq" id="WP_123925770.1">
    <property type="nucleotide sequence ID" value="NZ_CP033896.1"/>
</dbReference>
<keyword evidence="3" id="KW-1185">Reference proteome</keyword>
<dbReference type="KEGG" id="ccho:CCHOA_00785"/>